<dbReference type="Proteomes" id="UP000449906">
    <property type="component" value="Unassembled WGS sequence"/>
</dbReference>
<dbReference type="AlphaFoldDB" id="A0A7J5DVS8"/>
<name>A0A7J5DVS8_NOCSI</name>
<evidence type="ECO:0000256" key="1">
    <source>
        <dbReference type="SAM" id="MobiDB-lite"/>
    </source>
</evidence>
<dbReference type="EMBL" id="WBVM01000002">
    <property type="protein sequence ID" value="KAB2809300.1"/>
    <property type="molecule type" value="Genomic_DNA"/>
</dbReference>
<evidence type="ECO:0000313" key="2">
    <source>
        <dbReference type="EMBL" id="KAB2809300.1"/>
    </source>
</evidence>
<feature type="region of interest" description="Disordered" evidence="1">
    <location>
        <begin position="61"/>
        <end position="81"/>
    </location>
</feature>
<evidence type="ECO:0000313" key="3">
    <source>
        <dbReference type="Proteomes" id="UP000449906"/>
    </source>
</evidence>
<feature type="compositionally biased region" description="Basic residues" evidence="1">
    <location>
        <begin position="130"/>
        <end position="168"/>
    </location>
</feature>
<feature type="region of interest" description="Disordered" evidence="1">
    <location>
        <begin position="101"/>
        <end position="168"/>
    </location>
</feature>
<feature type="compositionally biased region" description="Gly residues" evidence="1">
    <location>
        <begin position="12"/>
        <end position="26"/>
    </location>
</feature>
<dbReference type="RefSeq" id="WP_151581504.1">
    <property type="nucleotide sequence ID" value="NZ_WBVM01000002.1"/>
</dbReference>
<sequence>MSGVQPVFPASGGTGGSSPAAGAGGGKGIRIGKMRLGQREAMIGGAAIVGALALFARSRAGGDTTAEGDDVTSEAGAPGAYEIDTRSTDFYNELQPELEAINDGLEDLAGAVKQIPRTPTPAPKPPAPKPKPKMKKKPKGKPKSNKKPKKKPPRKPPRKPRKPRFKKP</sequence>
<organism evidence="2 3">
    <name type="scientific">Nocardioides simplex</name>
    <name type="common">Arthrobacter simplex</name>
    <dbReference type="NCBI Taxonomy" id="2045"/>
    <lineage>
        <taxon>Bacteria</taxon>
        <taxon>Bacillati</taxon>
        <taxon>Actinomycetota</taxon>
        <taxon>Actinomycetes</taxon>
        <taxon>Propionibacteriales</taxon>
        <taxon>Nocardioidaceae</taxon>
        <taxon>Pimelobacter</taxon>
    </lineage>
</organism>
<feature type="compositionally biased region" description="Pro residues" evidence="1">
    <location>
        <begin position="118"/>
        <end position="129"/>
    </location>
</feature>
<comment type="caution">
    <text evidence="2">The sequence shown here is derived from an EMBL/GenBank/DDBJ whole genome shotgun (WGS) entry which is preliminary data.</text>
</comment>
<protein>
    <submittedName>
        <fullName evidence="2">Uncharacterized protein</fullName>
    </submittedName>
</protein>
<accession>A0A7J5DVS8</accession>
<feature type="region of interest" description="Disordered" evidence="1">
    <location>
        <begin position="1"/>
        <end position="26"/>
    </location>
</feature>
<gene>
    <name evidence="2" type="ORF">F9L07_19870</name>
</gene>
<reference evidence="2 3" key="1">
    <citation type="submission" date="2019-09" db="EMBL/GenBank/DDBJ databases">
        <title>Pimelobacter sp. isolated from Paulinella.</title>
        <authorList>
            <person name="Jeong S.E."/>
        </authorList>
    </citation>
    <scope>NUCLEOTIDE SEQUENCE [LARGE SCALE GENOMIC DNA]</scope>
    <source>
        <strain evidence="2 3">Pch-N</strain>
    </source>
</reference>
<proteinExistence type="predicted"/>